<evidence type="ECO:0000256" key="3">
    <source>
        <dbReference type="SAM" id="MobiDB-lite"/>
    </source>
</evidence>
<evidence type="ECO:0000256" key="2">
    <source>
        <dbReference type="RuleBase" id="RU003616"/>
    </source>
</evidence>
<organism evidence="5 6">
    <name type="scientific">Symbiobacterium thermophilum</name>
    <dbReference type="NCBI Taxonomy" id="2734"/>
    <lineage>
        <taxon>Bacteria</taxon>
        <taxon>Bacillati</taxon>
        <taxon>Bacillota</taxon>
        <taxon>Clostridia</taxon>
        <taxon>Eubacteriales</taxon>
        <taxon>Symbiobacteriaceae</taxon>
        <taxon>Symbiobacterium</taxon>
    </lineage>
</organism>
<evidence type="ECO:0000259" key="4">
    <source>
        <dbReference type="PROSITE" id="PS01031"/>
    </source>
</evidence>
<dbReference type="Pfam" id="PF00011">
    <property type="entry name" value="HSP20"/>
    <property type="match status" value="1"/>
</dbReference>
<feature type="domain" description="SHSP" evidence="4">
    <location>
        <begin position="97"/>
        <end position="213"/>
    </location>
</feature>
<reference evidence="5" key="1">
    <citation type="submission" date="2017-11" db="EMBL/GenBank/DDBJ databases">
        <title>Three new genomes from thermophilic consortium.</title>
        <authorList>
            <person name="Quaggio R."/>
            <person name="Amgarten D."/>
            <person name="Setubal J.C."/>
        </authorList>
    </citation>
    <scope>NUCLEOTIDE SEQUENCE</scope>
    <source>
        <strain evidence="5">ZCTH01-B2</strain>
    </source>
</reference>
<dbReference type="SUPFAM" id="SSF49764">
    <property type="entry name" value="HSP20-like chaperones"/>
    <property type="match status" value="1"/>
</dbReference>
<dbReference type="Proteomes" id="UP000732377">
    <property type="component" value="Unassembled WGS sequence"/>
</dbReference>
<feature type="region of interest" description="Disordered" evidence="3">
    <location>
        <begin position="1"/>
        <end position="107"/>
    </location>
</feature>
<evidence type="ECO:0000313" key="6">
    <source>
        <dbReference type="Proteomes" id="UP000732377"/>
    </source>
</evidence>
<dbReference type="CDD" id="cd06464">
    <property type="entry name" value="ACD_sHsps-like"/>
    <property type="match status" value="1"/>
</dbReference>
<dbReference type="InterPro" id="IPR002068">
    <property type="entry name" value="A-crystallin/Hsp20_dom"/>
</dbReference>
<dbReference type="Gene3D" id="2.60.40.790">
    <property type="match status" value="1"/>
</dbReference>
<comment type="similarity">
    <text evidence="1 2">Belongs to the small heat shock protein (HSP20) family.</text>
</comment>
<comment type="caution">
    <text evidence="5">The sequence shown here is derived from an EMBL/GenBank/DDBJ whole genome shotgun (WGS) entry which is preliminary data.</text>
</comment>
<dbReference type="EMBL" id="PIUK01000012">
    <property type="protein sequence ID" value="MBY6275072.1"/>
    <property type="molecule type" value="Genomic_DNA"/>
</dbReference>
<protein>
    <recommendedName>
        <fullName evidence="4">SHSP domain-containing protein</fullName>
    </recommendedName>
</protein>
<dbReference type="InterPro" id="IPR008978">
    <property type="entry name" value="HSP20-like_chaperone"/>
</dbReference>
<dbReference type="PROSITE" id="PS01031">
    <property type="entry name" value="SHSP"/>
    <property type="match status" value="1"/>
</dbReference>
<gene>
    <name evidence="5" type="ORF">CWE10_02490</name>
</gene>
<evidence type="ECO:0000256" key="1">
    <source>
        <dbReference type="PROSITE-ProRule" id="PRU00285"/>
    </source>
</evidence>
<evidence type="ECO:0000313" key="5">
    <source>
        <dbReference type="EMBL" id="MBY6275072.1"/>
    </source>
</evidence>
<dbReference type="AlphaFoldDB" id="A0A953HYN0"/>
<sequence>MTIQADRRGRCATAWSAGGWRSPGREPRPDRGGLPGTGRSRRGRPVRQPPPGHTRRRQVLPMRGRLLRMVHPRPGSRSGPRRTPKGARQMAKVNQEPSAERSGPPVDLVRRGDRLILLASLPGVRPSDLRVSIVGDRQVVLEGEVAYRHPLPRENLALNECTYGPFSRTVHLPLPVDAAGVAVNLQDGVLTVDMRVRAEAVHLHWQPKEAGSGERPG</sequence>
<name>A0A953HYN0_SYMTR</name>
<proteinExistence type="inferred from homology"/>
<accession>A0A953HYN0</accession>